<feature type="domain" description="Nucleoplasmin-like" evidence="6">
    <location>
        <begin position="20"/>
        <end position="80"/>
    </location>
</feature>
<dbReference type="GO" id="GO:0003755">
    <property type="term" value="F:peptidyl-prolyl cis-trans isomerase activity"/>
    <property type="evidence" value="ECO:0007669"/>
    <property type="project" value="UniProtKB-KW"/>
</dbReference>
<dbReference type="AlphaFoldDB" id="A0A022PZS1"/>
<evidence type="ECO:0000256" key="2">
    <source>
        <dbReference type="ARBA" id="ARBA00013194"/>
    </source>
</evidence>
<protein>
    <recommendedName>
        <fullName evidence="2">peptidylprolyl isomerase</fullName>
        <ecNumber evidence="2">5.2.1.8</ecNumber>
    </recommendedName>
</protein>
<dbReference type="Proteomes" id="UP000030748">
    <property type="component" value="Unassembled WGS sequence"/>
</dbReference>
<feature type="region of interest" description="Disordered" evidence="5">
    <location>
        <begin position="158"/>
        <end position="181"/>
    </location>
</feature>
<sequence>MDVNEAIQATLVSDGSNNNNNNNSTRSYVECKVERNGAVTICSLVPNKLESCPLNLMFSKNEVVEFSVIGPSAVNLIGHYLDHSSPSSSSKTEPLGFNIEYSDESWEDSIRKKREKDENKYDVNDSFIDDKSISDDTLFGRLRPLSGKKEKVLKKKTKKKKKKGFVVSESEDDGEGIQLYI</sequence>
<dbReference type="InterPro" id="IPR041232">
    <property type="entry name" value="NPL"/>
</dbReference>
<evidence type="ECO:0000256" key="1">
    <source>
        <dbReference type="ARBA" id="ARBA00000971"/>
    </source>
</evidence>
<dbReference type="Gene3D" id="2.60.120.340">
    <property type="entry name" value="Nucleoplasmin core domain"/>
    <property type="match status" value="1"/>
</dbReference>
<gene>
    <name evidence="7" type="ORF">MIMGU_mgv1a021534mg</name>
</gene>
<keyword evidence="3" id="KW-0697">Rotamase</keyword>
<dbReference type="EMBL" id="KI632253">
    <property type="protein sequence ID" value="EYU20959.1"/>
    <property type="molecule type" value="Genomic_DNA"/>
</dbReference>
<evidence type="ECO:0000256" key="5">
    <source>
        <dbReference type="SAM" id="MobiDB-lite"/>
    </source>
</evidence>
<dbReference type="EC" id="5.2.1.8" evidence="2"/>
<accession>A0A022PZS1</accession>
<evidence type="ECO:0000313" key="7">
    <source>
        <dbReference type="EMBL" id="EYU20959.1"/>
    </source>
</evidence>
<keyword evidence="4" id="KW-0413">Isomerase</keyword>
<keyword evidence="8" id="KW-1185">Reference proteome</keyword>
<evidence type="ECO:0000256" key="3">
    <source>
        <dbReference type="ARBA" id="ARBA00023110"/>
    </source>
</evidence>
<evidence type="ECO:0000259" key="6">
    <source>
        <dbReference type="Pfam" id="PF17800"/>
    </source>
</evidence>
<proteinExistence type="predicted"/>
<organism evidence="7 8">
    <name type="scientific">Erythranthe guttata</name>
    <name type="common">Yellow monkey flower</name>
    <name type="synonym">Mimulus guttatus</name>
    <dbReference type="NCBI Taxonomy" id="4155"/>
    <lineage>
        <taxon>Eukaryota</taxon>
        <taxon>Viridiplantae</taxon>
        <taxon>Streptophyta</taxon>
        <taxon>Embryophyta</taxon>
        <taxon>Tracheophyta</taxon>
        <taxon>Spermatophyta</taxon>
        <taxon>Magnoliopsida</taxon>
        <taxon>eudicotyledons</taxon>
        <taxon>Gunneridae</taxon>
        <taxon>Pentapetalae</taxon>
        <taxon>asterids</taxon>
        <taxon>lamiids</taxon>
        <taxon>Lamiales</taxon>
        <taxon>Phrymaceae</taxon>
        <taxon>Erythranthe</taxon>
    </lineage>
</organism>
<reference evidence="7 8" key="1">
    <citation type="journal article" date="2013" name="Proc. Natl. Acad. Sci. U.S.A.">
        <title>Fine-scale variation in meiotic recombination in Mimulus inferred from population shotgun sequencing.</title>
        <authorList>
            <person name="Hellsten U."/>
            <person name="Wright K.M."/>
            <person name="Jenkins J."/>
            <person name="Shu S."/>
            <person name="Yuan Y."/>
            <person name="Wessler S.R."/>
            <person name="Schmutz J."/>
            <person name="Willis J.H."/>
            <person name="Rokhsar D.S."/>
        </authorList>
    </citation>
    <scope>NUCLEOTIDE SEQUENCE [LARGE SCALE GENOMIC DNA]</scope>
    <source>
        <strain evidence="8">cv. DUN x IM62</strain>
    </source>
</reference>
<evidence type="ECO:0000256" key="4">
    <source>
        <dbReference type="ARBA" id="ARBA00023235"/>
    </source>
</evidence>
<evidence type="ECO:0000313" key="8">
    <source>
        <dbReference type="Proteomes" id="UP000030748"/>
    </source>
</evidence>
<comment type="catalytic activity">
    <reaction evidence="1">
        <text>[protein]-peptidylproline (omega=180) = [protein]-peptidylproline (omega=0)</text>
        <dbReference type="Rhea" id="RHEA:16237"/>
        <dbReference type="Rhea" id="RHEA-COMP:10747"/>
        <dbReference type="Rhea" id="RHEA-COMP:10748"/>
        <dbReference type="ChEBI" id="CHEBI:83833"/>
        <dbReference type="ChEBI" id="CHEBI:83834"/>
        <dbReference type="EC" id="5.2.1.8"/>
    </reaction>
</comment>
<dbReference type="PANTHER" id="PTHR43811">
    <property type="entry name" value="FKBP-TYPE PEPTIDYL-PROLYL CIS-TRANS ISOMERASE FKPA"/>
    <property type="match status" value="1"/>
</dbReference>
<name>A0A022PZS1_ERYGU</name>
<dbReference type="PANTHER" id="PTHR43811:SF19">
    <property type="entry name" value="39 KDA FK506-BINDING NUCLEAR PROTEIN"/>
    <property type="match status" value="1"/>
</dbReference>
<dbReference type="Pfam" id="PF17800">
    <property type="entry name" value="NPL"/>
    <property type="match status" value="1"/>
</dbReference>
<dbReference type="STRING" id="4155.A0A022PZS1"/>